<dbReference type="InterPro" id="IPR049789">
    <property type="entry name" value="ArsI/CadI-like"/>
</dbReference>
<dbReference type="SUPFAM" id="SSF54593">
    <property type="entry name" value="Glyoxalase/Bleomycin resistance protein/Dihydroxybiphenyl dioxygenase"/>
    <property type="match status" value="1"/>
</dbReference>
<feature type="domain" description="VOC" evidence="1">
    <location>
        <begin position="2"/>
        <end position="122"/>
    </location>
</feature>
<evidence type="ECO:0000259" key="1">
    <source>
        <dbReference type="PROSITE" id="PS51819"/>
    </source>
</evidence>
<dbReference type="PANTHER" id="PTHR41294:SF1">
    <property type="entry name" value="CADMIUM-INDUCED PROTEIN CADI"/>
    <property type="match status" value="1"/>
</dbReference>
<proteinExistence type="predicted"/>
<dbReference type="InterPro" id="IPR004360">
    <property type="entry name" value="Glyas_Fos-R_dOase_dom"/>
</dbReference>
<keyword evidence="3" id="KW-1185">Reference proteome</keyword>
<dbReference type="AlphaFoldDB" id="A0A1C3NUD0"/>
<dbReference type="GO" id="GO:0046686">
    <property type="term" value="P:response to cadmium ion"/>
    <property type="evidence" value="ECO:0007669"/>
    <property type="project" value="TreeGrafter"/>
</dbReference>
<sequence length="175" mass="17510">MARVQLALNVSDVDAAVDFYAKLFGVGPAKRRPGYANFAVDVPPLKLVLIENPQARGAGVAGALNHLGVEVATSEEVAAATARLAGAGLDTATEENTACCYAVQDKVWVDDPDGAPWEIYTVLADVADGVGPVLRTVEPGSGPGSACACGPGGDCGPAADLGDAAPVVTAGHAGR</sequence>
<dbReference type="EMBL" id="FLUV01000328">
    <property type="protein sequence ID" value="SBW18787.1"/>
    <property type="molecule type" value="Genomic_DNA"/>
</dbReference>
<keyword evidence="2" id="KW-0560">Oxidoreductase</keyword>
<reference evidence="3" key="1">
    <citation type="submission" date="2016-02" db="EMBL/GenBank/DDBJ databases">
        <authorList>
            <person name="Wibberg D."/>
        </authorList>
    </citation>
    <scope>NUCLEOTIDE SEQUENCE [LARGE SCALE GENOMIC DNA]</scope>
</reference>
<dbReference type="InterPro" id="IPR037523">
    <property type="entry name" value="VOC_core"/>
</dbReference>
<protein>
    <submittedName>
        <fullName evidence="2">Glyoxalase/bleomycin resistance protein/dioxygenase</fullName>
    </submittedName>
</protein>
<evidence type="ECO:0000313" key="3">
    <source>
        <dbReference type="Proteomes" id="UP000199013"/>
    </source>
</evidence>
<dbReference type="Gene3D" id="3.10.180.10">
    <property type="entry name" value="2,3-Dihydroxybiphenyl 1,2-Dioxygenase, domain 1"/>
    <property type="match status" value="1"/>
</dbReference>
<dbReference type="InterPro" id="IPR052393">
    <property type="entry name" value="Cadmium-induced_rsp"/>
</dbReference>
<gene>
    <name evidence="2" type="ORF">FDG2_0820</name>
</gene>
<dbReference type="Proteomes" id="UP000199013">
    <property type="component" value="Unassembled WGS sequence"/>
</dbReference>
<dbReference type="GO" id="GO:0051213">
    <property type="term" value="F:dioxygenase activity"/>
    <property type="evidence" value="ECO:0007669"/>
    <property type="project" value="UniProtKB-KW"/>
</dbReference>
<dbReference type="NCBIfam" id="NF041414">
    <property type="entry name" value="ArsI_CadI_VOC"/>
    <property type="match status" value="1"/>
</dbReference>
<evidence type="ECO:0000313" key="2">
    <source>
        <dbReference type="EMBL" id="SBW18787.1"/>
    </source>
</evidence>
<name>A0A1C3NUD0_9ACTN</name>
<keyword evidence="2" id="KW-0223">Dioxygenase</keyword>
<dbReference type="Pfam" id="PF00903">
    <property type="entry name" value="Glyoxalase"/>
    <property type="match status" value="1"/>
</dbReference>
<accession>A0A1C3NUD0</accession>
<dbReference type="PROSITE" id="PS51819">
    <property type="entry name" value="VOC"/>
    <property type="match status" value="1"/>
</dbReference>
<organism evidence="2 3">
    <name type="scientific">Candidatus Protofrankia californiensis</name>
    <dbReference type="NCBI Taxonomy" id="1839754"/>
    <lineage>
        <taxon>Bacteria</taxon>
        <taxon>Bacillati</taxon>
        <taxon>Actinomycetota</taxon>
        <taxon>Actinomycetes</taxon>
        <taxon>Frankiales</taxon>
        <taxon>Frankiaceae</taxon>
        <taxon>Protofrankia</taxon>
    </lineage>
</organism>
<dbReference type="PANTHER" id="PTHR41294">
    <property type="entry name" value="CADMIUM-INDUCED PROTEIN CADI"/>
    <property type="match status" value="1"/>
</dbReference>
<dbReference type="InterPro" id="IPR029068">
    <property type="entry name" value="Glyas_Bleomycin-R_OHBP_Dase"/>
</dbReference>